<evidence type="ECO:0000313" key="8">
    <source>
        <dbReference type="EMBL" id="QJW94487.1"/>
    </source>
</evidence>
<feature type="domain" description="RNA polymerase sigma-70 region 2" evidence="6">
    <location>
        <begin position="45"/>
        <end position="110"/>
    </location>
</feature>
<name>A0A6M5YKD2_9BACT</name>
<keyword evidence="9" id="KW-1185">Reference proteome</keyword>
<dbReference type="PANTHER" id="PTHR43133:SF51">
    <property type="entry name" value="RNA POLYMERASE SIGMA FACTOR"/>
    <property type="match status" value="1"/>
</dbReference>
<keyword evidence="4" id="KW-0804">Transcription</keyword>
<evidence type="ECO:0000259" key="6">
    <source>
        <dbReference type="Pfam" id="PF04542"/>
    </source>
</evidence>
<proteinExistence type="inferred from homology"/>
<evidence type="ECO:0000259" key="7">
    <source>
        <dbReference type="Pfam" id="PF08281"/>
    </source>
</evidence>
<dbReference type="GO" id="GO:0016987">
    <property type="term" value="F:sigma factor activity"/>
    <property type="evidence" value="ECO:0007669"/>
    <property type="project" value="UniProtKB-KW"/>
</dbReference>
<dbReference type="KEGG" id="ftj:FTUN_2008"/>
<dbReference type="NCBIfam" id="TIGR02937">
    <property type="entry name" value="sigma70-ECF"/>
    <property type="match status" value="1"/>
</dbReference>
<evidence type="ECO:0000313" key="9">
    <source>
        <dbReference type="Proteomes" id="UP000503447"/>
    </source>
</evidence>
<feature type="coiled-coil region" evidence="5">
    <location>
        <begin position="319"/>
        <end position="349"/>
    </location>
</feature>
<feature type="domain" description="RNA polymerase sigma factor 70 region 4 type 2" evidence="7">
    <location>
        <begin position="141"/>
        <end position="191"/>
    </location>
</feature>
<keyword evidence="5" id="KW-0175">Coiled coil</keyword>
<evidence type="ECO:0000256" key="4">
    <source>
        <dbReference type="ARBA" id="ARBA00023163"/>
    </source>
</evidence>
<evidence type="ECO:0000256" key="3">
    <source>
        <dbReference type="ARBA" id="ARBA00023082"/>
    </source>
</evidence>
<dbReference type="GO" id="GO:0006352">
    <property type="term" value="P:DNA-templated transcription initiation"/>
    <property type="evidence" value="ECO:0007669"/>
    <property type="project" value="InterPro"/>
</dbReference>
<organism evidence="8 9">
    <name type="scientific">Frigoriglobus tundricola</name>
    <dbReference type="NCBI Taxonomy" id="2774151"/>
    <lineage>
        <taxon>Bacteria</taxon>
        <taxon>Pseudomonadati</taxon>
        <taxon>Planctomycetota</taxon>
        <taxon>Planctomycetia</taxon>
        <taxon>Gemmatales</taxon>
        <taxon>Gemmataceae</taxon>
        <taxon>Frigoriglobus</taxon>
    </lineage>
</organism>
<dbReference type="InterPro" id="IPR013249">
    <property type="entry name" value="RNA_pol_sigma70_r4_t2"/>
</dbReference>
<dbReference type="RefSeq" id="WP_171470471.1">
    <property type="nucleotide sequence ID" value="NZ_CP053452.2"/>
</dbReference>
<dbReference type="InterPro" id="IPR039425">
    <property type="entry name" value="RNA_pol_sigma-70-like"/>
</dbReference>
<evidence type="ECO:0008006" key="10">
    <source>
        <dbReference type="Google" id="ProtNLM"/>
    </source>
</evidence>
<dbReference type="InterPro" id="IPR014284">
    <property type="entry name" value="RNA_pol_sigma-70_dom"/>
</dbReference>
<keyword evidence="3" id="KW-0731">Sigma factor</keyword>
<sequence>MTTRSLARVVPQLRAAGLVRDGTAADAELLEQFLSGRDAAAFEVLVRRHGPMVFAVCRRVLRHTQDAEDAFQATFLVLAHKAATVSPRGNLAGWLHGVAFKTAQKARYRAGRRTEVETRVPPRTPPEMHPDTNWAEVEPVLDEELARLPDHYRLPIVMCDLEARLRTEVARVLGCSEGTLSSRLTRGRRLLADRLRRRGVHLSVAALAAGLTQRSAVAEPLIRATVPVALFDKVTSLVPPSVADLATGVMKSMFLKKLQMTAFAAVAVAALALTGAGAYRGHAAAPVPKAAPVPAADDKKLTESLADAEGRLLMNRKVLKDMKCDIDQLDRIMDALEAAEKKAIQKANEAWQLKMNMVGGAPQNPDAANRIVREAEDAGENELRKAVAGVVADVLTPAQRKRFRQIDWQYRGYQVFTSPTVIKALGITARQQDLFAANARQVDEEAAQAFQVKLPALPDGAAKMIDVVKVGREVRAAGMNRALAILTDEQRAEWKKLMGEPFTHPLPGNFPRLVVGTAARLAP</sequence>
<dbReference type="InterPro" id="IPR036388">
    <property type="entry name" value="WH-like_DNA-bd_sf"/>
</dbReference>
<dbReference type="InterPro" id="IPR007627">
    <property type="entry name" value="RNA_pol_sigma70_r2"/>
</dbReference>
<dbReference type="Pfam" id="PF04542">
    <property type="entry name" value="Sigma70_r2"/>
    <property type="match status" value="1"/>
</dbReference>
<dbReference type="SUPFAM" id="SSF88659">
    <property type="entry name" value="Sigma3 and sigma4 domains of RNA polymerase sigma factors"/>
    <property type="match status" value="1"/>
</dbReference>
<evidence type="ECO:0000256" key="5">
    <source>
        <dbReference type="SAM" id="Coils"/>
    </source>
</evidence>
<dbReference type="EMBL" id="CP053452">
    <property type="protein sequence ID" value="QJW94487.1"/>
    <property type="molecule type" value="Genomic_DNA"/>
</dbReference>
<dbReference type="InterPro" id="IPR013325">
    <property type="entry name" value="RNA_pol_sigma_r2"/>
</dbReference>
<evidence type="ECO:0000256" key="2">
    <source>
        <dbReference type="ARBA" id="ARBA00023015"/>
    </source>
</evidence>
<dbReference type="InterPro" id="IPR013324">
    <property type="entry name" value="RNA_pol_sigma_r3/r4-like"/>
</dbReference>
<dbReference type="Pfam" id="PF08281">
    <property type="entry name" value="Sigma70_r4_2"/>
    <property type="match status" value="1"/>
</dbReference>
<accession>A0A6M5YKD2</accession>
<dbReference type="PANTHER" id="PTHR43133">
    <property type="entry name" value="RNA POLYMERASE ECF-TYPE SIGMA FACTO"/>
    <property type="match status" value="1"/>
</dbReference>
<reference evidence="9" key="1">
    <citation type="submission" date="2020-05" db="EMBL/GenBank/DDBJ databases">
        <title>Frigoriglobus tundricola gen. nov., sp. nov., a psychrotolerant cellulolytic planctomycete of the family Gemmataceae with two divergent copies of 16S rRNA gene.</title>
        <authorList>
            <person name="Kulichevskaya I.S."/>
            <person name="Ivanova A.A."/>
            <person name="Naumoff D.G."/>
            <person name="Beletsky A.V."/>
            <person name="Rijpstra W.I.C."/>
            <person name="Sinninghe Damste J.S."/>
            <person name="Mardanov A.V."/>
            <person name="Ravin N.V."/>
            <person name="Dedysh S.N."/>
        </authorList>
    </citation>
    <scope>NUCLEOTIDE SEQUENCE [LARGE SCALE GENOMIC DNA]</scope>
    <source>
        <strain evidence="9">PL17</strain>
    </source>
</reference>
<dbReference type="Gene3D" id="1.10.1740.10">
    <property type="match status" value="1"/>
</dbReference>
<evidence type="ECO:0000256" key="1">
    <source>
        <dbReference type="ARBA" id="ARBA00010641"/>
    </source>
</evidence>
<dbReference type="Proteomes" id="UP000503447">
    <property type="component" value="Chromosome"/>
</dbReference>
<dbReference type="GO" id="GO:0003677">
    <property type="term" value="F:DNA binding"/>
    <property type="evidence" value="ECO:0007669"/>
    <property type="project" value="InterPro"/>
</dbReference>
<dbReference type="Gene3D" id="1.10.10.10">
    <property type="entry name" value="Winged helix-like DNA-binding domain superfamily/Winged helix DNA-binding domain"/>
    <property type="match status" value="1"/>
</dbReference>
<dbReference type="AlphaFoldDB" id="A0A6M5YKD2"/>
<keyword evidence="2" id="KW-0805">Transcription regulation</keyword>
<protein>
    <recommendedName>
        <fullName evidence="10">ECF RNA polymerase sigma factor SigE</fullName>
    </recommendedName>
</protein>
<dbReference type="SUPFAM" id="SSF88946">
    <property type="entry name" value="Sigma2 domain of RNA polymerase sigma factors"/>
    <property type="match status" value="1"/>
</dbReference>
<gene>
    <name evidence="8" type="ORF">FTUN_2008</name>
</gene>
<comment type="similarity">
    <text evidence="1">Belongs to the sigma-70 factor family. ECF subfamily.</text>
</comment>